<dbReference type="SMART" id="SM01117">
    <property type="entry name" value="Cyt-b5"/>
    <property type="match status" value="1"/>
</dbReference>
<dbReference type="AlphaFoldDB" id="A0A3Q2FV75"/>
<dbReference type="PANTHER" id="PTHR21281:SF0">
    <property type="entry name" value="CYTOCHROME B5 DOMAIN-CONTAINING PROTEIN 1"/>
    <property type="match status" value="1"/>
</dbReference>
<evidence type="ECO:0000256" key="9">
    <source>
        <dbReference type="ARBA" id="ARBA00040649"/>
    </source>
</evidence>
<dbReference type="Proteomes" id="UP000265020">
    <property type="component" value="Unassembled WGS sequence"/>
</dbReference>
<keyword evidence="4" id="KW-0479">Metal-binding</keyword>
<organism evidence="12 13">
    <name type="scientific">Cyprinodon variegatus</name>
    <name type="common">Sheepshead minnow</name>
    <dbReference type="NCBI Taxonomy" id="28743"/>
    <lineage>
        <taxon>Eukaryota</taxon>
        <taxon>Metazoa</taxon>
        <taxon>Chordata</taxon>
        <taxon>Craniata</taxon>
        <taxon>Vertebrata</taxon>
        <taxon>Euteleostomi</taxon>
        <taxon>Actinopterygii</taxon>
        <taxon>Neopterygii</taxon>
        <taxon>Teleostei</taxon>
        <taxon>Neoteleostei</taxon>
        <taxon>Acanthomorphata</taxon>
        <taxon>Ovalentaria</taxon>
        <taxon>Atherinomorphae</taxon>
        <taxon>Cyprinodontiformes</taxon>
        <taxon>Cyprinodontidae</taxon>
        <taxon>Cyprinodon</taxon>
    </lineage>
</organism>
<comment type="subcellular location">
    <subcellularLocation>
        <location evidence="1">Cytoplasm</location>
        <location evidence="1">Cytoskeleton</location>
        <location evidence="1">Cilium axoneme</location>
    </subcellularLocation>
</comment>
<evidence type="ECO:0000313" key="13">
    <source>
        <dbReference type="Proteomes" id="UP000265020"/>
    </source>
</evidence>
<dbReference type="InterPro" id="IPR052320">
    <property type="entry name" value="Cytochrome_b5_domain"/>
</dbReference>
<evidence type="ECO:0000256" key="5">
    <source>
        <dbReference type="ARBA" id="ARBA00023004"/>
    </source>
</evidence>
<evidence type="ECO:0000256" key="4">
    <source>
        <dbReference type="ARBA" id="ARBA00022723"/>
    </source>
</evidence>
<evidence type="ECO:0000256" key="3">
    <source>
        <dbReference type="ARBA" id="ARBA00022617"/>
    </source>
</evidence>
<dbReference type="GO" id="GO:0003341">
    <property type="term" value="P:cilium movement"/>
    <property type="evidence" value="ECO:0007669"/>
    <property type="project" value="TreeGrafter"/>
</dbReference>
<dbReference type="InterPro" id="IPR001199">
    <property type="entry name" value="Cyt_B5-like_heme/steroid-bd"/>
</dbReference>
<dbReference type="SUPFAM" id="SSF55856">
    <property type="entry name" value="Cytochrome b5-like heme/steroid binding domain"/>
    <property type="match status" value="1"/>
</dbReference>
<comment type="function">
    <text evidence="10">Radial spoke stalk protein that binds heme under oxidizing conditions. Required for the coordinated beating of multiple cilia maybe by functioning in a redox signaling pathway.</text>
</comment>
<keyword evidence="5" id="KW-0408">Iron</keyword>
<dbReference type="InterPro" id="IPR036400">
    <property type="entry name" value="Cyt_B5-like_heme/steroid_sf"/>
</dbReference>
<dbReference type="Gene3D" id="3.10.120.10">
    <property type="entry name" value="Cytochrome b5-like heme/steroid binding domain"/>
    <property type="match status" value="1"/>
</dbReference>
<keyword evidence="6" id="KW-0206">Cytoskeleton</keyword>
<evidence type="ECO:0000256" key="7">
    <source>
        <dbReference type="ARBA" id="ARBA00023273"/>
    </source>
</evidence>
<evidence type="ECO:0000313" key="12">
    <source>
        <dbReference type="Ensembl" id="ENSCVAP00000011255.1"/>
    </source>
</evidence>
<accession>A0A3Q2FV75</accession>
<dbReference type="PANTHER" id="PTHR21281">
    <property type="entry name" value="CYTOCHROME B5 DOMAIN-CONTAINING PROTEIN 1"/>
    <property type="match status" value="1"/>
</dbReference>
<evidence type="ECO:0000256" key="10">
    <source>
        <dbReference type="ARBA" id="ARBA00046139"/>
    </source>
</evidence>
<dbReference type="STRING" id="28743.ENSCVAP00000011255"/>
<reference evidence="12" key="2">
    <citation type="submission" date="2025-09" db="UniProtKB">
        <authorList>
            <consortium name="Ensembl"/>
        </authorList>
    </citation>
    <scope>IDENTIFICATION</scope>
</reference>
<keyword evidence="2" id="KW-0963">Cytoplasm</keyword>
<sequence length="100" mass="11303">MERPRFFTPSEVASHRSPSDLWVSFLGGVWDLSPLVRRYHGDVLLLPIMEAAGKDISNWFDPQTKDVSLGPAGFYQNHQLPVGSEPLRLQDSKEHFHSDG</sequence>
<keyword evidence="3" id="KW-0349">Heme</keyword>
<dbReference type="PROSITE" id="PS50255">
    <property type="entry name" value="CYTOCHROME_B5_2"/>
    <property type="match status" value="1"/>
</dbReference>
<evidence type="ECO:0000256" key="8">
    <source>
        <dbReference type="ARBA" id="ARBA00038168"/>
    </source>
</evidence>
<dbReference type="OMA" id="HWFDENH"/>
<dbReference type="Pfam" id="PF00173">
    <property type="entry name" value="Cyt-b5"/>
    <property type="match status" value="1"/>
</dbReference>
<evidence type="ECO:0000256" key="6">
    <source>
        <dbReference type="ARBA" id="ARBA00023212"/>
    </source>
</evidence>
<evidence type="ECO:0000256" key="2">
    <source>
        <dbReference type="ARBA" id="ARBA00022490"/>
    </source>
</evidence>
<comment type="similarity">
    <text evidence="8">Belongs to the cytochrome b5 family.</text>
</comment>
<protein>
    <recommendedName>
        <fullName evidence="9">Cytochrome b5 domain-containing protein 1</fullName>
    </recommendedName>
</protein>
<dbReference type="Ensembl" id="ENSCVAT00000018168.1">
    <property type="protein sequence ID" value="ENSCVAP00000011255.1"/>
    <property type="gene ID" value="ENSCVAG00000013494.1"/>
</dbReference>
<keyword evidence="13" id="KW-1185">Reference proteome</keyword>
<proteinExistence type="inferred from homology"/>
<keyword evidence="7" id="KW-0966">Cell projection</keyword>
<feature type="domain" description="Cytochrome b5 heme-binding" evidence="11">
    <location>
        <begin position="4"/>
        <end position="60"/>
    </location>
</feature>
<dbReference type="GO" id="GO:0046872">
    <property type="term" value="F:metal ion binding"/>
    <property type="evidence" value="ECO:0007669"/>
    <property type="project" value="UniProtKB-KW"/>
</dbReference>
<dbReference type="GO" id="GO:0005930">
    <property type="term" value="C:axoneme"/>
    <property type="evidence" value="ECO:0007669"/>
    <property type="project" value="UniProtKB-SubCell"/>
</dbReference>
<evidence type="ECO:0000256" key="1">
    <source>
        <dbReference type="ARBA" id="ARBA00004430"/>
    </source>
</evidence>
<reference evidence="12" key="1">
    <citation type="submission" date="2025-08" db="UniProtKB">
        <authorList>
            <consortium name="Ensembl"/>
        </authorList>
    </citation>
    <scope>IDENTIFICATION</scope>
</reference>
<evidence type="ECO:0000259" key="11">
    <source>
        <dbReference type="PROSITE" id="PS50255"/>
    </source>
</evidence>
<name>A0A3Q2FV75_CYPVA</name>
<dbReference type="GeneTree" id="ENSGT00440000037582"/>